<sequence>MAATLEAPYSIASLPKPLDGIGGKTYAAPVYSYRKSRKRKRHEVVVGVDGESVSIYNVSSQALVASYALPPQTKLCCKPAATYAQRTGARSTQGETYVAIHEERSNARILCYSENQHSKIAFSTPTKREFALSKAPTHIEAIPTLTTSSGDAEASALNSDLLVCYHDGRMECIAMNEGRRAWTHEADGSRKQPALHYSTSDVQTARKGFLKGRQDILEVLGNKDDSPMPLLYRIMKRKQETHLEIFRFRHAALQHAGSHTSGLERLEAIVLPALPPVGQTDPAEWEFHPASGQLCRLHAGQLHIVGLMELSPRVLHTLGDVGNPVISFIRVSSFTVLVVTSDDMILYETTHGSVQAQLPDNVLPRLFQDRKRRRDEEDLKRVVRAITSFNDINVVIGLDGNELVATQMPATGKSITRSGGAEFSLSEALRKAPSRSRGSRPANVATSIESASFAELSDDRLLPVESIVLALKETIASLDTLAPPPLRAITTGDAPDNERILDIMMSSEDMIVTEDGMPRTNGNVEHTYELETQAAEDELEAASETLQYGLEHRSTALRAIFSRLRGFPKSAVKIALRIHLSRDELVFLIQILRIELAEGGWTSRYVDVGNDEYASRIEVKDRQLGEEEGRSPSDQAVRQIGDLLNCTFDAIGMSGWLVGLNTLPEETVEILDAVRAEVSASLEGCLEAQTLGSQIVEVERCASLMPSSSKRRREAALTEDDAALPLNASVEKVKPDRRLGPQKKKSVYEIAREQDLRVGKYALERIRI</sequence>
<dbReference type="OrthoDB" id="5330858at2759"/>
<accession>A0A1V8TTK6</accession>
<proteinExistence type="predicted"/>
<keyword evidence="3" id="KW-1185">Reference proteome</keyword>
<dbReference type="InParanoid" id="A0A1V8TTK6"/>
<evidence type="ECO:0000313" key="2">
    <source>
        <dbReference type="EMBL" id="OQO14651.1"/>
    </source>
</evidence>
<dbReference type="EMBL" id="NAJO01000001">
    <property type="protein sequence ID" value="OQO14651.1"/>
    <property type="molecule type" value="Genomic_DNA"/>
</dbReference>
<dbReference type="STRING" id="1507870.A0A1V8TTK6"/>
<organism evidence="2 3">
    <name type="scientific">Cryoendolithus antarcticus</name>
    <dbReference type="NCBI Taxonomy" id="1507870"/>
    <lineage>
        <taxon>Eukaryota</taxon>
        <taxon>Fungi</taxon>
        <taxon>Dikarya</taxon>
        <taxon>Ascomycota</taxon>
        <taxon>Pezizomycotina</taxon>
        <taxon>Dothideomycetes</taxon>
        <taxon>Dothideomycetidae</taxon>
        <taxon>Cladosporiales</taxon>
        <taxon>Cladosporiaceae</taxon>
        <taxon>Cryoendolithus</taxon>
    </lineage>
</organism>
<evidence type="ECO:0000313" key="3">
    <source>
        <dbReference type="Proteomes" id="UP000192596"/>
    </source>
</evidence>
<evidence type="ECO:0000259" key="1">
    <source>
        <dbReference type="Pfam" id="PF10395"/>
    </source>
</evidence>
<protein>
    <recommendedName>
        <fullName evidence="1">Utp8 beta-propeller domain-containing protein</fullName>
    </recommendedName>
</protein>
<dbReference type="InterPro" id="IPR018843">
    <property type="entry name" value="Utp8_b-prop"/>
</dbReference>
<feature type="domain" description="Utp8 beta-propeller" evidence="1">
    <location>
        <begin position="3"/>
        <end position="357"/>
    </location>
</feature>
<dbReference type="Proteomes" id="UP000192596">
    <property type="component" value="Unassembled WGS sequence"/>
</dbReference>
<reference evidence="3" key="1">
    <citation type="submission" date="2017-03" db="EMBL/GenBank/DDBJ databases">
        <title>Genomes of endolithic fungi from Antarctica.</title>
        <authorList>
            <person name="Coleine C."/>
            <person name="Masonjones S."/>
            <person name="Stajich J.E."/>
        </authorList>
    </citation>
    <scope>NUCLEOTIDE SEQUENCE [LARGE SCALE GENOMIC DNA]</scope>
    <source>
        <strain evidence="3">CCFEE 5527</strain>
    </source>
</reference>
<comment type="caution">
    <text evidence="2">The sequence shown here is derived from an EMBL/GenBank/DDBJ whole genome shotgun (WGS) entry which is preliminary data.</text>
</comment>
<gene>
    <name evidence="2" type="ORF">B0A48_00032</name>
</gene>
<name>A0A1V8TTK6_9PEZI</name>
<dbReference type="AlphaFoldDB" id="A0A1V8TTK6"/>
<dbReference type="Pfam" id="PF10395">
    <property type="entry name" value="Utp8_b_propeller"/>
    <property type="match status" value="1"/>
</dbReference>